<dbReference type="InterPro" id="IPR029063">
    <property type="entry name" value="SAM-dependent_MTases_sf"/>
</dbReference>
<dbReference type="EC" id="2.1.1.-" evidence="1"/>
<dbReference type="Gene3D" id="3.40.50.150">
    <property type="entry name" value="Vaccinia Virus protein VP39"/>
    <property type="match status" value="1"/>
</dbReference>
<dbReference type="CDD" id="cd02440">
    <property type="entry name" value="AdoMet_MTases"/>
    <property type="match status" value="1"/>
</dbReference>
<evidence type="ECO:0000313" key="1">
    <source>
        <dbReference type="EMBL" id="WNL29768.1"/>
    </source>
</evidence>
<dbReference type="PANTHER" id="PTHR43861:SF6">
    <property type="entry name" value="METHYLTRANSFERASE TYPE 11"/>
    <property type="match status" value="1"/>
</dbReference>
<dbReference type="EMBL" id="CP134854">
    <property type="protein sequence ID" value="WNL29768.1"/>
    <property type="molecule type" value="Genomic_DNA"/>
</dbReference>
<organism evidence="1">
    <name type="scientific">Arcobacter sp. AZ-2023</name>
    <dbReference type="NCBI Taxonomy" id="3074453"/>
    <lineage>
        <taxon>Bacteria</taxon>
        <taxon>Pseudomonadati</taxon>
        <taxon>Campylobacterota</taxon>
        <taxon>Epsilonproteobacteria</taxon>
        <taxon>Campylobacterales</taxon>
        <taxon>Arcobacteraceae</taxon>
        <taxon>Arcobacter</taxon>
    </lineage>
</organism>
<dbReference type="GO" id="GO:0008168">
    <property type="term" value="F:methyltransferase activity"/>
    <property type="evidence" value="ECO:0007669"/>
    <property type="project" value="UniProtKB-KW"/>
</dbReference>
<protein>
    <submittedName>
        <fullName evidence="1">Class I SAM-dependent methyltransferase</fullName>
        <ecNumber evidence="1">2.1.1.-</ecNumber>
    </submittedName>
</protein>
<proteinExistence type="predicted"/>
<keyword evidence="1" id="KW-0489">Methyltransferase</keyword>
<sequence length="317" mass="37329">MRTWNSHKGVIIENKYKYDLIDCKICGFKHIVPIPKKEELGEYYSKTYYSDRKPDYCRQQFESKEWWDLVYSERFERFEKYLKKNNSSKRILDIGSGPGFFLKYGLDRGWDVLGIEPSKHASEFSKSMGVNVINEGIEDVIYNEIGKFDIIHMQGVIEHLRSPVETLKLCQELLNENGLICFTVANEFNTFQKILVENYMYDKWWFVPPEHINYFDIPSLENLISNSGFEVISVLSSFPMEMFLLFGENYTLDNQLGSICQQKRLNFEKALNKNKAFKEEFYKALASIGIGRTVEIIAYKKNNYKVLEYEKSFNSRS</sequence>
<name>A0AA96DQS3_9BACT</name>
<dbReference type="PANTHER" id="PTHR43861">
    <property type="entry name" value="TRANS-ACONITATE 2-METHYLTRANSFERASE-RELATED"/>
    <property type="match status" value="1"/>
</dbReference>
<accession>A0AA96DQS3</accession>
<dbReference type="SUPFAM" id="SSF53335">
    <property type="entry name" value="S-adenosyl-L-methionine-dependent methyltransferases"/>
    <property type="match status" value="1"/>
</dbReference>
<dbReference type="Pfam" id="PF13489">
    <property type="entry name" value="Methyltransf_23"/>
    <property type="match status" value="1"/>
</dbReference>
<dbReference type="AlphaFoldDB" id="A0AA96DQS3"/>
<gene>
    <name evidence="1" type="ORF">RMQ68_10445</name>
</gene>
<dbReference type="GO" id="GO:0032259">
    <property type="term" value="P:methylation"/>
    <property type="evidence" value="ECO:0007669"/>
    <property type="project" value="UniProtKB-KW"/>
</dbReference>
<keyword evidence="1" id="KW-0808">Transferase</keyword>
<reference evidence="1" key="1">
    <citation type="submission" date="2023-09" db="EMBL/GenBank/DDBJ databases">
        <title>Arcobacter tbilisiensis sp. nov. isolated from chicken meat in Tbilisi, Georgia.</title>
        <authorList>
            <person name="Matthias R."/>
            <person name="Zautner A.E."/>
        </authorList>
    </citation>
    <scope>NUCLEOTIDE SEQUENCE</scope>
    <source>
        <strain evidence="1">LEO 52</strain>
    </source>
</reference>